<accession>A0A2R6XX19</accession>
<dbReference type="InterPro" id="IPR051628">
    <property type="entry name" value="LUBAC_E3_Ligases"/>
</dbReference>
<evidence type="ECO:0000256" key="1">
    <source>
        <dbReference type="ARBA" id="ARBA00004906"/>
    </source>
</evidence>
<keyword evidence="6" id="KW-0833">Ubl conjugation pathway</keyword>
<organism evidence="9 10">
    <name type="scientific">Marchantia polymorpha</name>
    <name type="common">Common liverwort</name>
    <name type="synonym">Marchantia aquatica</name>
    <dbReference type="NCBI Taxonomy" id="3197"/>
    <lineage>
        <taxon>Eukaryota</taxon>
        <taxon>Viridiplantae</taxon>
        <taxon>Streptophyta</taxon>
        <taxon>Embryophyta</taxon>
        <taxon>Marchantiophyta</taxon>
        <taxon>Marchantiopsida</taxon>
        <taxon>Marchantiidae</taxon>
        <taxon>Marchantiales</taxon>
        <taxon>Marchantiaceae</taxon>
        <taxon>Marchantia</taxon>
    </lineage>
</organism>
<dbReference type="PANTHER" id="PTHR22770:SF47">
    <property type="entry name" value="E3 UBIQUITIN-PROTEIN LIGASE RNF216"/>
    <property type="match status" value="1"/>
</dbReference>
<keyword evidence="7" id="KW-0862">Zinc</keyword>
<dbReference type="EMBL" id="KZ772673">
    <property type="protein sequence ID" value="PTQ50645.1"/>
    <property type="molecule type" value="Genomic_DNA"/>
</dbReference>
<dbReference type="InterPro" id="IPR047544">
    <property type="entry name" value="RING-HC_RBR_RNF216"/>
</dbReference>
<dbReference type="Gene3D" id="2.20.25.20">
    <property type="match status" value="1"/>
</dbReference>
<dbReference type="CDD" id="cd20353">
    <property type="entry name" value="Rcat_RBR_RNF216"/>
    <property type="match status" value="1"/>
</dbReference>
<evidence type="ECO:0000256" key="4">
    <source>
        <dbReference type="ARBA" id="ARBA00022737"/>
    </source>
</evidence>
<dbReference type="Gene3D" id="1.20.120.1750">
    <property type="match status" value="1"/>
</dbReference>
<name>A0A2R6XX19_MARPO</name>
<dbReference type="Gramene" id="Mp1g22020.3">
    <property type="protein sequence ID" value="Mp1g22020.3.cds"/>
    <property type="gene ID" value="Mp1g22020"/>
</dbReference>
<dbReference type="EMBL" id="KZ772673">
    <property type="protein sequence ID" value="PTQ50642.1"/>
    <property type="molecule type" value="Genomic_DNA"/>
</dbReference>
<evidence type="ECO:0000256" key="5">
    <source>
        <dbReference type="ARBA" id="ARBA00022771"/>
    </source>
</evidence>
<reference evidence="9" key="2">
    <citation type="submission" date="2017-12" db="EMBL/GenBank/DDBJ databases">
        <title>WGS assembly of Marchantia polymorpha.</title>
        <authorList>
            <person name="Bowman J.L."/>
            <person name="Kohchi T."/>
            <person name="Yamato K.T."/>
            <person name="Jenkins J."/>
            <person name="Shu S."/>
            <person name="Ishizaki K."/>
            <person name="Yamaoka S."/>
            <person name="Nishihama R."/>
            <person name="Nakamura Y."/>
            <person name="Berger F."/>
            <person name="Adam C."/>
            <person name="Aki S.S."/>
            <person name="Althoff F."/>
            <person name="Araki T."/>
            <person name="Arteaga-Vazquez M.A."/>
            <person name="Balasubrmanian S."/>
            <person name="Bauer D."/>
            <person name="Boehm C.R."/>
            <person name="Briginshaw L."/>
            <person name="Caballero-Perez J."/>
            <person name="Catarino B."/>
            <person name="Chen F."/>
            <person name="Chiyoda S."/>
            <person name="Chovatia M."/>
            <person name="Davies K.M."/>
            <person name="Delmans M."/>
            <person name="Demura T."/>
            <person name="Dierschke T."/>
            <person name="Dolan L."/>
            <person name="Dorantes-Acosta A.E."/>
            <person name="Eklund D.M."/>
            <person name="Florent S.N."/>
            <person name="Flores-Sandoval E."/>
            <person name="Fujiyama A."/>
            <person name="Fukuzawa H."/>
            <person name="Galik B."/>
            <person name="Grimanelli D."/>
            <person name="Grimwood J."/>
            <person name="Grossniklaus U."/>
            <person name="Hamada T."/>
            <person name="Haseloff J."/>
            <person name="Hetherington A.J."/>
            <person name="Higo A."/>
            <person name="Hirakawa Y."/>
            <person name="Hundley H.N."/>
            <person name="Ikeda Y."/>
            <person name="Inoue K."/>
            <person name="Inoue S."/>
            <person name="Ishida S."/>
            <person name="Jia Q."/>
            <person name="Kakita M."/>
            <person name="Kanazawa T."/>
            <person name="Kawai Y."/>
            <person name="Kawashima T."/>
            <person name="Kennedy M."/>
            <person name="Kinose K."/>
            <person name="Kinoshita T."/>
            <person name="Kohara Y."/>
            <person name="Koide E."/>
            <person name="Komatsu K."/>
            <person name="Kopischke S."/>
            <person name="Kubo M."/>
            <person name="Kyozuka J."/>
            <person name="Lagercrantz U."/>
            <person name="Lin S.S."/>
            <person name="Lindquist E."/>
            <person name="Lipzen A.M."/>
            <person name="Lu C."/>
            <person name="Luna E.D."/>
            <person name="Martienssen R.A."/>
            <person name="Minamino N."/>
            <person name="Mizutani M."/>
            <person name="Mizutani M."/>
            <person name="Mochizuki N."/>
            <person name="Monte I."/>
            <person name="Mosher R."/>
            <person name="Nagasaki H."/>
            <person name="Nakagami H."/>
            <person name="Naramoto S."/>
            <person name="Nishitani K."/>
            <person name="Ohtani M."/>
            <person name="Okamoto T."/>
            <person name="Okumura M."/>
            <person name="Phillips J."/>
            <person name="Pollak B."/>
            <person name="Reinders A."/>
            <person name="Roevekamp M."/>
            <person name="Sano R."/>
            <person name="Sawa S."/>
            <person name="Schmid M.W."/>
            <person name="Shirakawa M."/>
            <person name="Solano R."/>
            <person name="Spunde A."/>
            <person name="Suetsugu N."/>
            <person name="Sugano S."/>
            <person name="Sugiyama A."/>
            <person name="Sun R."/>
            <person name="Suzuki Y."/>
            <person name="Takenaka M."/>
            <person name="Takezawa D."/>
            <person name="Tomogane H."/>
            <person name="Tsuzuki M."/>
            <person name="Ueda T."/>
            <person name="Umeda M."/>
            <person name="Ward J.M."/>
            <person name="Watanabe Y."/>
            <person name="Yazaki K."/>
            <person name="Yokoyama R."/>
            <person name="Yoshitake Y."/>
            <person name="Yotsui I."/>
            <person name="Zachgo S."/>
            <person name="Schmutz J."/>
        </authorList>
    </citation>
    <scope>NUCLEOTIDE SEQUENCE [LARGE SCALE GENOMIC DNA]</scope>
    <source>
        <strain evidence="9">Tak-1</strain>
    </source>
</reference>
<evidence type="ECO:0000256" key="7">
    <source>
        <dbReference type="ARBA" id="ARBA00022833"/>
    </source>
</evidence>
<evidence type="ECO:0000313" key="9">
    <source>
        <dbReference type="EMBL" id="PTQ50645.1"/>
    </source>
</evidence>
<keyword evidence="3" id="KW-0479">Metal-binding</keyword>
<dbReference type="Proteomes" id="UP000244005">
    <property type="component" value="Unassembled WGS sequence"/>
</dbReference>
<keyword evidence="10" id="KW-1185">Reference proteome</keyword>
<evidence type="ECO:0000256" key="2">
    <source>
        <dbReference type="ARBA" id="ARBA00022679"/>
    </source>
</evidence>
<dbReference type="InterPro" id="IPR047546">
    <property type="entry name" value="Rcat_RBR_RNF216"/>
</dbReference>
<proteinExistence type="predicted"/>
<dbReference type="SUPFAM" id="SSF57850">
    <property type="entry name" value="RING/U-box"/>
    <property type="match status" value="3"/>
</dbReference>
<evidence type="ECO:0000256" key="6">
    <source>
        <dbReference type="ARBA" id="ARBA00022786"/>
    </source>
</evidence>
<dbReference type="GO" id="GO:0008270">
    <property type="term" value="F:zinc ion binding"/>
    <property type="evidence" value="ECO:0007669"/>
    <property type="project" value="UniProtKB-KW"/>
</dbReference>
<dbReference type="Gramene" id="Mp1g22020.1">
    <property type="protein sequence ID" value="Mp1g22020.1.cds"/>
    <property type="gene ID" value="Mp1g22020"/>
</dbReference>
<evidence type="ECO:0000256" key="3">
    <source>
        <dbReference type="ARBA" id="ARBA00022723"/>
    </source>
</evidence>
<dbReference type="Pfam" id="PF26191">
    <property type="entry name" value="RING-HC_RBR_RNF216"/>
    <property type="match status" value="1"/>
</dbReference>
<evidence type="ECO:0000313" key="10">
    <source>
        <dbReference type="Proteomes" id="UP000244005"/>
    </source>
</evidence>
<dbReference type="GO" id="GO:0016740">
    <property type="term" value="F:transferase activity"/>
    <property type="evidence" value="ECO:0007669"/>
    <property type="project" value="UniProtKB-KW"/>
</dbReference>
<dbReference type="EMBL" id="KZ772673">
    <property type="protein sequence ID" value="PTQ50641.1"/>
    <property type="molecule type" value="Genomic_DNA"/>
</dbReference>
<evidence type="ECO:0000259" key="8">
    <source>
        <dbReference type="PROSITE" id="PS51873"/>
    </source>
</evidence>
<dbReference type="PROSITE" id="PS51873">
    <property type="entry name" value="TRIAD"/>
    <property type="match status" value="1"/>
</dbReference>
<dbReference type="OrthoDB" id="10009520at2759"/>
<gene>
    <name evidence="9" type="ORF">MARPO_0001s0538</name>
</gene>
<comment type="pathway">
    <text evidence="1">Protein modification; protein ubiquitination.</text>
</comment>
<sequence>MSSNTVCFRRDDMVVQEDDTEWPEAPPSIPQEEDRVECGCCFESCAFDSMVQCEDGHLFCTICLRRHVENSIFGDTSDGGSTLCLAITGCERIYPRSEIRKCFSHDVWLKYERRMAEEAVAKAQLAGLVYCYHCNHPWEVDPGIKILVCINQSCLKETCLECKEPSHLPDPCRSTEKDPEDTVRTQVEESMTKAVIRVCSSCGAELFKLEGCNKIMCRCGQQMCYRCRESITDYSHFCPHIRAPQVAPCEECSMCCLWETEDVNKVVKAAKSAAIEKLAERYPEVVRRQIGPSEDPVRKRPCKERVGMI</sequence>
<keyword evidence="5" id="KW-0863">Zinc-finger</keyword>
<dbReference type="InterPro" id="IPR044066">
    <property type="entry name" value="TRIAD_supradom"/>
</dbReference>
<keyword evidence="2" id="KW-0808">Transferase</keyword>
<protein>
    <recommendedName>
        <fullName evidence="8">RING-type domain-containing protein</fullName>
    </recommendedName>
</protein>
<dbReference type="Pfam" id="PF26200">
    <property type="entry name" value="Rcat_RNF216"/>
    <property type="match status" value="1"/>
</dbReference>
<reference evidence="10" key="1">
    <citation type="journal article" date="2017" name="Cell">
        <title>Insights into land plant evolution garnered from the Marchantia polymorpha genome.</title>
        <authorList>
            <person name="Bowman J.L."/>
            <person name="Kohchi T."/>
            <person name="Yamato K.T."/>
            <person name="Jenkins J."/>
            <person name="Shu S."/>
            <person name="Ishizaki K."/>
            <person name="Yamaoka S."/>
            <person name="Nishihama R."/>
            <person name="Nakamura Y."/>
            <person name="Berger F."/>
            <person name="Adam C."/>
            <person name="Aki S.S."/>
            <person name="Althoff F."/>
            <person name="Araki T."/>
            <person name="Arteaga-Vazquez M.A."/>
            <person name="Balasubrmanian S."/>
            <person name="Barry K."/>
            <person name="Bauer D."/>
            <person name="Boehm C.R."/>
            <person name="Briginshaw L."/>
            <person name="Caballero-Perez J."/>
            <person name="Catarino B."/>
            <person name="Chen F."/>
            <person name="Chiyoda S."/>
            <person name="Chovatia M."/>
            <person name="Davies K.M."/>
            <person name="Delmans M."/>
            <person name="Demura T."/>
            <person name="Dierschke T."/>
            <person name="Dolan L."/>
            <person name="Dorantes-Acosta A.E."/>
            <person name="Eklund D.M."/>
            <person name="Florent S.N."/>
            <person name="Flores-Sandoval E."/>
            <person name="Fujiyama A."/>
            <person name="Fukuzawa H."/>
            <person name="Galik B."/>
            <person name="Grimanelli D."/>
            <person name="Grimwood J."/>
            <person name="Grossniklaus U."/>
            <person name="Hamada T."/>
            <person name="Haseloff J."/>
            <person name="Hetherington A.J."/>
            <person name="Higo A."/>
            <person name="Hirakawa Y."/>
            <person name="Hundley H.N."/>
            <person name="Ikeda Y."/>
            <person name="Inoue K."/>
            <person name="Inoue S.I."/>
            <person name="Ishida S."/>
            <person name="Jia Q."/>
            <person name="Kakita M."/>
            <person name="Kanazawa T."/>
            <person name="Kawai Y."/>
            <person name="Kawashima T."/>
            <person name="Kennedy M."/>
            <person name="Kinose K."/>
            <person name="Kinoshita T."/>
            <person name="Kohara Y."/>
            <person name="Koide E."/>
            <person name="Komatsu K."/>
            <person name="Kopischke S."/>
            <person name="Kubo M."/>
            <person name="Kyozuka J."/>
            <person name="Lagercrantz U."/>
            <person name="Lin S.S."/>
            <person name="Lindquist E."/>
            <person name="Lipzen A.M."/>
            <person name="Lu C.W."/>
            <person name="De Luna E."/>
            <person name="Martienssen R.A."/>
            <person name="Minamino N."/>
            <person name="Mizutani M."/>
            <person name="Mizutani M."/>
            <person name="Mochizuki N."/>
            <person name="Monte I."/>
            <person name="Mosher R."/>
            <person name="Nagasaki H."/>
            <person name="Nakagami H."/>
            <person name="Naramoto S."/>
            <person name="Nishitani K."/>
            <person name="Ohtani M."/>
            <person name="Okamoto T."/>
            <person name="Okumura M."/>
            <person name="Phillips J."/>
            <person name="Pollak B."/>
            <person name="Reinders A."/>
            <person name="Rovekamp M."/>
            <person name="Sano R."/>
            <person name="Sawa S."/>
            <person name="Schmid M.W."/>
            <person name="Shirakawa M."/>
            <person name="Solano R."/>
            <person name="Spunde A."/>
            <person name="Suetsugu N."/>
            <person name="Sugano S."/>
            <person name="Sugiyama A."/>
            <person name="Sun R."/>
            <person name="Suzuki Y."/>
            <person name="Takenaka M."/>
            <person name="Takezawa D."/>
            <person name="Tomogane H."/>
            <person name="Tsuzuki M."/>
            <person name="Ueda T."/>
            <person name="Umeda M."/>
            <person name="Ward J.M."/>
            <person name="Watanabe Y."/>
            <person name="Yazaki K."/>
            <person name="Yokoyama R."/>
            <person name="Yoshitake Y."/>
            <person name="Yotsui I."/>
            <person name="Zachgo S."/>
            <person name="Schmutz J."/>
        </authorList>
    </citation>
    <scope>NUCLEOTIDE SEQUENCE [LARGE SCALE GENOMIC DNA]</scope>
    <source>
        <strain evidence="10">Tak-1</strain>
    </source>
</reference>
<feature type="domain" description="RING-type" evidence="8">
    <location>
        <begin position="34"/>
        <end position="253"/>
    </location>
</feature>
<dbReference type="PANTHER" id="PTHR22770">
    <property type="entry name" value="UBIQUITIN CONJUGATING ENZYME 7 INTERACTING PROTEIN-RELATED"/>
    <property type="match status" value="1"/>
</dbReference>
<keyword evidence="4" id="KW-0677">Repeat</keyword>
<dbReference type="AlphaFoldDB" id="A0A2R6XX19"/>